<feature type="chain" id="PRO_5009874522" evidence="1">
    <location>
        <begin position="22"/>
        <end position="98"/>
    </location>
</feature>
<dbReference type="VEuPathDB" id="FungiDB:FMAN_09574"/>
<dbReference type="Proteomes" id="UP000184255">
    <property type="component" value="Unassembled WGS sequence"/>
</dbReference>
<evidence type="ECO:0000256" key="1">
    <source>
        <dbReference type="SAM" id="SignalP"/>
    </source>
</evidence>
<gene>
    <name evidence="2" type="ORF">FMAN_09574</name>
</gene>
<dbReference type="EMBL" id="FCQH01000004">
    <property type="protein sequence ID" value="CVK91482.1"/>
    <property type="molecule type" value="Genomic_DNA"/>
</dbReference>
<proteinExistence type="predicted"/>
<accession>A0A1L7T447</accession>
<dbReference type="RefSeq" id="XP_041681097.1">
    <property type="nucleotide sequence ID" value="XM_041830434.1"/>
</dbReference>
<protein>
    <submittedName>
        <fullName evidence="2">Uncharacterized protein</fullName>
    </submittedName>
</protein>
<organism evidence="2 3">
    <name type="scientific">Fusarium mangiferae</name>
    <name type="common">Mango malformation disease fungus</name>
    <dbReference type="NCBI Taxonomy" id="192010"/>
    <lineage>
        <taxon>Eukaryota</taxon>
        <taxon>Fungi</taxon>
        <taxon>Dikarya</taxon>
        <taxon>Ascomycota</taxon>
        <taxon>Pezizomycotina</taxon>
        <taxon>Sordariomycetes</taxon>
        <taxon>Hypocreomycetidae</taxon>
        <taxon>Hypocreales</taxon>
        <taxon>Nectriaceae</taxon>
        <taxon>Fusarium</taxon>
        <taxon>Fusarium fujikuroi species complex</taxon>
    </lineage>
</organism>
<keyword evidence="3" id="KW-1185">Reference proteome</keyword>
<name>A0A1L7T447_FUSMA</name>
<keyword evidence="1" id="KW-0732">Signal</keyword>
<sequence length="98" mass="10831">MSLTWSRMLLLLPALAISAAALPHAPATTEPILTPNECPRHNPQVQDGTLVDQLWTQNCDLVTKFLNNAFTTAQAAQTSQGTLESLQYYFVVRIYDAL</sequence>
<evidence type="ECO:0000313" key="3">
    <source>
        <dbReference type="Proteomes" id="UP000184255"/>
    </source>
</evidence>
<comment type="caution">
    <text evidence="2">The sequence shown here is derived from an EMBL/GenBank/DDBJ whole genome shotgun (WGS) entry which is preliminary data.</text>
</comment>
<evidence type="ECO:0000313" key="2">
    <source>
        <dbReference type="EMBL" id="CVK91482.1"/>
    </source>
</evidence>
<dbReference type="GeneID" id="65088833"/>
<dbReference type="AlphaFoldDB" id="A0A1L7T447"/>
<feature type="signal peptide" evidence="1">
    <location>
        <begin position="1"/>
        <end position="21"/>
    </location>
</feature>
<reference evidence="3" key="1">
    <citation type="journal article" date="2016" name="Genome Biol. Evol.">
        <title>Comparative 'omics' of the Fusarium fujikuroi species complex highlights differences in genetic potential and metabolite synthesis.</title>
        <authorList>
            <person name="Niehaus E.-M."/>
            <person name="Muensterkoetter M."/>
            <person name="Proctor R.H."/>
            <person name="Brown D.W."/>
            <person name="Sharon A."/>
            <person name="Idan Y."/>
            <person name="Oren-Young L."/>
            <person name="Sieber C.M."/>
            <person name="Novak O."/>
            <person name="Pencik A."/>
            <person name="Tarkowska D."/>
            <person name="Hromadova K."/>
            <person name="Freeman S."/>
            <person name="Maymon M."/>
            <person name="Elazar M."/>
            <person name="Youssef S.A."/>
            <person name="El-Shabrawy E.S.M."/>
            <person name="Shalaby A.B.A."/>
            <person name="Houterman P."/>
            <person name="Brock N.L."/>
            <person name="Burkhardt I."/>
            <person name="Tsavkelova E.A."/>
            <person name="Dickschat J.S."/>
            <person name="Galuszka P."/>
            <person name="Gueldener U."/>
            <person name="Tudzynski B."/>
        </authorList>
    </citation>
    <scope>NUCLEOTIDE SEQUENCE [LARGE SCALE GENOMIC DNA]</scope>
    <source>
        <strain evidence="3">MRC7560</strain>
    </source>
</reference>